<feature type="transmembrane region" description="Helical" evidence="1">
    <location>
        <begin position="21"/>
        <end position="39"/>
    </location>
</feature>
<protein>
    <submittedName>
        <fullName evidence="2">Uncharacterized protein</fullName>
    </submittedName>
</protein>
<name>A0A3F3GY33_9LACO</name>
<reference evidence="2 3" key="1">
    <citation type="journal article" date="2015" name="BMC Genomics">
        <title>Comparative genomics of Fructobacillus spp. and Leuconostoc spp. reveals niche-specific evolution of Fructobacillus spp.</title>
        <authorList>
            <person name="Endo A."/>
            <person name="Tanizawa Y."/>
            <person name="Tanaka N."/>
            <person name="Maeno S."/>
            <person name="Kumar H."/>
            <person name="Shiwa Y."/>
            <person name="Okada S."/>
            <person name="Yoshikawa H."/>
            <person name="Dicks L."/>
            <person name="Nakagawa J."/>
            <person name="Arita M."/>
        </authorList>
    </citation>
    <scope>NUCLEOTIDE SEQUENCE [LARGE SCALE GENOMIC DNA]</scope>
    <source>
        <strain evidence="2 3">DSM 15468</strain>
    </source>
</reference>
<feature type="transmembrane region" description="Helical" evidence="1">
    <location>
        <begin position="51"/>
        <end position="73"/>
    </location>
</feature>
<proteinExistence type="predicted"/>
<feature type="transmembrane region" description="Helical" evidence="1">
    <location>
        <begin position="166"/>
        <end position="185"/>
    </location>
</feature>
<dbReference type="OrthoDB" id="2284943at2"/>
<keyword evidence="1" id="KW-1133">Transmembrane helix</keyword>
<evidence type="ECO:0000256" key="1">
    <source>
        <dbReference type="SAM" id="Phobius"/>
    </source>
</evidence>
<keyword evidence="1" id="KW-0472">Membrane</keyword>
<organism evidence="2 3">
    <name type="scientific">Fructobacillus pseudoficulneus</name>
    <dbReference type="NCBI Taxonomy" id="220714"/>
    <lineage>
        <taxon>Bacteria</taxon>
        <taxon>Bacillati</taxon>
        <taxon>Bacillota</taxon>
        <taxon>Bacilli</taxon>
        <taxon>Lactobacillales</taxon>
        <taxon>Lactobacillaceae</taxon>
        <taxon>Fructobacillus</taxon>
    </lineage>
</organism>
<evidence type="ECO:0000313" key="2">
    <source>
        <dbReference type="EMBL" id="GAP03017.1"/>
    </source>
</evidence>
<dbReference type="EMBL" id="DF968066">
    <property type="protein sequence ID" value="GAP03017.1"/>
    <property type="molecule type" value="Genomic_DNA"/>
</dbReference>
<feature type="transmembrane region" description="Helical" evidence="1">
    <location>
        <begin position="205"/>
        <end position="230"/>
    </location>
</feature>
<dbReference type="STRING" id="220714.SAMN05660469_0939"/>
<dbReference type="Proteomes" id="UP000061227">
    <property type="component" value="Unassembled WGS sequence"/>
</dbReference>
<sequence>MKKIRALIAFQIKVALDNKIDFLYTFIMPLAYLLVNFFSSTSKHIHTANQLSILLPFVGYMVITGVINGWVMNTLMSREKNFLKTFTSIVGNKFYIFTANFFVNLVSNVVQISLVVVIFQMITNSFNFSVLLLLIITAILMDILVSLASTIILVSRMKLSSIPMILTTYIIVGLVLSGIQTNNLLFRVLLNSVSMYTLTSDLGGLLYHISDASLFNITSVLLPSILIVLVGTTLMKKVPVSSIHTGA</sequence>
<feature type="transmembrane region" description="Helical" evidence="1">
    <location>
        <begin position="94"/>
        <end position="122"/>
    </location>
</feature>
<keyword evidence="3" id="KW-1185">Reference proteome</keyword>
<keyword evidence="1" id="KW-0812">Transmembrane</keyword>
<gene>
    <name evidence="2" type="ORF">FPFC_040070</name>
</gene>
<dbReference type="AlphaFoldDB" id="A0A3F3GY33"/>
<evidence type="ECO:0000313" key="3">
    <source>
        <dbReference type="Proteomes" id="UP000061227"/>
    </source>
</evidence>
<accession>A0A3F3GY33</accession>
<feature type="transmembrane region" description="Helical" evidence="1">
    <location>
        <begin position="128"/>
        <end position="154"/>
    </location>
</feature>
<dbReference type="RefSeq" id="WP_059378253.1">
    <property type="nucleotide sequence ID" value="NZ_DF968066.1"/>
</dbReference>